<dbReference type="InterPro" id="IPR019462">
    <property type="entry name" value="DNA-dir_RNA_pol_bsu_external_1"/>
</dbReference>
<dbReference type="InterPro" id="IPR010243">
    <property type="entry name" value="RNA_pol_bsu_bac"/>
</dbReference>
<dbReference type="Pfam" id="PF10385">
    <property type="entry name" value="RNA_pol_Rpb2_45"/>
    <property type="match status" value="1"/>
</dbReference>
<comment type="catalytic activity">
    <reaction evidence="6">
        <text>RNA(n) + a ribonucleoside 5'-triphosphate = RNA(n+1) + diphosphate</text>
        <dbReference type="Rhea" id="RHEA:21248"/>
        <dbReference type="Rhea" id="RHEA-COMP:14527"/>
        <dbReference type="Rhea" id="RHEA-COMP:17342"/>
        <dbReference type="ChEBI" id="CHEBI:33019"/>
        <dbReference type="ChEBI" id="CHEBI:61557"/>
        <dbReference type="ChEBI" id="CHEBI:140395"/>
        <dbReference type="EC" id="2.7.7.6"/>
    </reaction>
</comment>
<gene>
    <name evidence="14" type="primary">rpoB</name>
    <name evidence="14" type="ORF">CGW93_01705</name>
</gene>
<evidence type="ECO:0000256" key="5">
    <source>
        <dbReference type="ARBA" id="ARBA00023163"/>
    </source>
</evidence>
<feature type="domain" description="DNA-directed RNA polymerase subunit 2 hybrid-binding" evidence="9">
    <location>
        <begin position="601"/>
        <end position="948"/>
    </location>
</feature>
<evidence type="ECO:0000256" key="3">
    <source>
        <dbReference type="ARBA" id="ARBA00022679"/>
    </source>
</evidence>
<evidence type="ECO:0000259" key="13">
    <source>
        <dbReference type="Pfam" id="PF10385"/>
    </source>
</evidence>
<dbReference type="Gene3D" id="2.40.270.10">
    <property type="entry name" value="DNA-directed RNA polymerase, subunit 2, domain 6"/>
    <property type="match status" value="1"/>
</dbReference>
<evidence type="ECO:0000256" key="1">
    <source>
        <dbReference type="ARBA" id="ARBA00012418"/>
    </source>
</evidence>
<keyword evidence="5" id="KW-0804">Transcription</keyword>
<dbReference type="InterPro" id="IPR007120">
    <property type="entry name" value="DNA-dir_RNAP_su2_dom"/>
</dbReference>
<evidence type="ECO:0000259" key="9">
    <source>
        <dbReference type="Pfam" id="PF00562"/>
    </source>
</evidence>
<dbReference type="GO" id="GO:0000428">
    <property type="term" value="C:DNA-directed RNA polymerase complex"/>
    <property type="evidence" value="ECO:0007669"/>
    <property type="project" value="UniProtKB-KW"/>
</dbReference>
<dbReference type="GO" id="GO:0006351">
    <property type="term" value="P:DNA-templated transcription"/>
    <property type="evidence" value="ECO:0007669"/>
    <property type="project" value="InterPro"/>
</dbReference>
<dbReference type="Gene3D" id="2.40.50.100">
    <property type="match status" value="1"/>
</dbReference>
<feature type="domain" description="DNA-directed RNA polymerase beta subunit external 1" evidence="13">
    <location>
        <begin position="475"/>
        <end position="540"/>
    </location>
</feature>
<keyword evidence="3" id="KW-0808">Transferase</keyword>
<dbReference type="PANTHER" id="PTHR20856">
    <property type="entry name" value="DNA-DIRECTED RNA POLYMERASE I SUBUNIT 2"/>
    <property type="match status" value="1"/>
</dbReference>
<evidence type="ECO:0000256" key="4">
    <source>
        <dbReference type="ARBA" id="ARBA00022695"/>
    </source>
</evidence>
<dbReference type="PROSITE" id="PS01166">
    <property type="entry name" value="RNA_POL_BETA"/>
    <property type="match status" value="1"/>
</dbReference>
<dbReference type="Gene3D" id="2.40.50.150">
    <property type="match status" value="1"/>
</dbReference>
<comment type="similarity">
    <text evidence="7">Belongs to the RNA polymerase beta chain family.</text>
</comment>
<dbReference type="CDD" id="cd00653">
    <property type="entry name" value="RNA_pol_B_RPB2"/>
    <property type="match status" value="1"/>
</dbReference>
<dbReference type="InterPro" id="IPR014724">
    <property type="entry name" value="RNA_pol_RPB2_OB-fold"/>
</dbReference>
<comment type="caution">
    <text evidence="14">The sequence shown here is derived from an EMBL/GenBank/DDBJ whole genome shotgun (WGS) entry which is preliminary data.</text>
</comment>
<evidence type="ECO:0000259" key="11">
    <source>
        <dbReference type="Pfam" id="PF04563"/>
    </source>
</evidence>
<evidence type="ECO:0000259" key="12">
    <source>
        <dbReference type="Pfam" id="PF04565"/>
    </source>
</evidence>
<dbReference type="InterPro" id="IPR007642">
    <property type="entry name" value="RNA_pol_Rpb2_2"/>
</dbReference>
<reference evidence="15" key="1">
    <citation type="submission" date="2017-07" db="EMBL/GenBank/DDBJ databases">
        <title>Novel pathways for hydrocarbon cycling and metabolic interdependencies in hydrothermal sediment communities.</title>
        <authorList>
            <person name="Dombrowski N."/>
            <person name="Seitz K."/>
            <person name="Teske A."/>
            <person name="Baker B."/>
        </authorList>
    </citation>
    <scope>NUCLEOTIDE SEQUENCE [LARGE SCALE GENOMIC DNA]</scope>
</reference>
<dbReference type="Pfam" id="PF04565">
    <property type="entry name" value="RNA_pol_Rpb2_3"/>
    <property type="match status" value="1"/>
</dbReference>
<dbReference type="InterPro" id="IPR007645">
    <property type="entry name" value="RNA_pol_Rpb2_3"/>
</dbReference>
<dbReference type="InterPro" id="IPR015712">
    <property type="entry name" value="DNA-dir_RNA_pol_su2"/>
</dbReference>
<feature type="domain" description="RNA polymerase beta subunit protrusion" evidence="11">
    <location>
        <begin position="31"/>
        <end position="381"/>
    </location>
</feature>
<evidence type="ECO:0000259" key="10">
    <source>
        <dbReference type="Pfam" id="PF04561"/>
    </source>
</evidence>
<dbReference type="GO" id="GO:0003677">
    <property type="term" value="F:DNA binding"/>
    <property type="evidence" value="ECO:0007669"/>
    <property type="project" value="InterPro"/>
</dbReference>
<dbReference type="Gene3D" id="3.90.1100.10">
    <property type="match status" value="1"/>
</dbReference>
<evidence type="ECO:0000256" key="2">
    <source>
        <dbReference type="ARBA" id="ARBA00022478"/>
    </source>
</evidence>
<evidence type="ECO:0000313" key="15">
    <source>
        <dbReference type="Proteomes" id="UP000216312"/>
    </source>
</evidence>
<dbReference type="InterPro" id="IPR042107">
    <property type="entry name" value="DNA-dir_RNA_pol_bsu_ext_1_sf"/>
</dbReference>
<dbReference type="AlphaFoldDB" id="A0A257LUD1"/>
<evidence type="ECO:0000256" key="7">
    <source>
        <dbReference type="RuleBase" id="RU000434"/>
    </source>
</evidence>
<feature type="domain" description="RNA polymerase Rpb2" evidence="10">
    <location>
        <begin position="238"/>
        <end position="338"/>
    </location>
</feature>
<dbReference type="NCBIfam" id="TIGR02013">
    <property type="entry name" value="rpoB"/>
    <property type="match status" value="1"/>
</dbReference>
<dbReference type="Gene3D" id="3.90.1110.10">
    <property type="entry name" value="RNA polymerase Rpb2, domain 2"/>
    <property type="match status" value="1"/>
</dbReference>
<organism evidence="14 15">
    <name type="scientific">candidate division WOR-3 bacterium 4484_18</name>
    <dbReference type="NCBI Taxonomy" id="2020626"/>
    <lineage>
        <taxon>Bacteria</taxon>
        <taxon>Bacteria division WOR-3</taxon>
    </lineage>
</organism>
<keyword evidence="8" id="KW-0175">Coiled coil</keyword>
<keyword evidence="4" id="KW-0548">Nucleotidyltransferase</keyword>
<evidence type="ECO:0000313" key="14">
    <source>
        <dbReference type="EMBL" id="OYV03257.1"/>
    </source>
</evidence>
<dbReference type="InterPro" id="IPR007644">
    <property type="entry name" value="RNA_pol_bsu_protrusion"/>
</dbReference>
<accession>A0A257LUD1</accession>
<dbReference type="Proteomes" id="UP000216312">
    <property type="component" value="Unassembled WGS sequence"/>
</dbReference>
<dbReference type="SUPFAM" id="SSF64484">
    <property type="entry name" value="beta and beta-prime subunits of DNA dependent RNA-polymerase"/>
    <property type="match status" value="1"/>
</dbReference>
<feature type="coiled-coil region" evidence="8">
    <location>
        <begin position="826"/>
        <end position="871"/>
    </location>
</feature>
<evidence type="ECO:0000256" key="8">
    <source>
        <dbReference type="SAM" id="Coils"/>
    </source>
</evidence>
<dbReference type="EMBL" id="NMUJ01000013">
    <property type="protein sequence ID" value="OYV03257.1"/>
    <property type="molecule type" value="Genomic_DNA"/>
</dbReference>
<dbReference type="GO" id="GO:0003899">
    <property type="term" value="F:DNA-directed RNA polymerase activity"/>
    <property type="evidence" value="ECO:0007669"/>
    <property type="project" value="UniProtKB-EC"/>
</dbReference>
<protein>
    <recommendedName>
        <fullName evidence="1">DNA-directed RNA polymerase</fullName>
        <ecNumber evidence="1">2.7.7.6</ecNumber>
    </recommendedName>
</protein>
<dbReference type="Pfam" id="PF04563">
    <property type="entry name" value="RNA_pol_Rpb2_1"/>
    <property type="match status" value="1"/>
</dbReference>
<dbReference type="InterPro" id="IPR007121">
    <property type="entry name" value="RNA_pol_bsu_CS"/>
</dbReference>
<dbReference type="Pfam" id="PF00562">
    <property type="entry name" value="RNA_pol_Rpb2_6"/>
    <property type="match status" value="1"/>
</dbReference>
<evidence type="ECO:0000256" key="6">
    <source>
        <dbReference type="ARBA" id="ARBA00048552"/>
    </source>
</evidence>
<dbReference type="Gene3D" id="2.30.150.10">
    <property type="entry name" value="DNA-directed RNA polymerase, beta subunit, external 1 domain"/>
    <property type="match status" value="1"/>
</dbReference>
<dbReference type="InterPro" id="IPR037034">
    <property type="entry name" value="RNA_pol_Rpb2_2_sf"/>
</dbReference>
<dbReference type="NCBIfam" id="NF001616">
    <property type="entry name" value="PRK00405.1"/>
    <property type="match status" value="1"/>
</dbReference>
<dbReference type="Pfam" id="PF04561">
    <property type="entry name" value="RNA_pol_Rpb2_2"/>
    <property type="match status" value="1"/>
</dbReference>
<sequence length="948" mass="107847">MQALFEEFFPVEDIHKRYKLEFVWYDFGKPRYTPGEARAKSVTYGIPLKAYFRLIVRGEEGLPPDVIEQIVYIGEVPMLTPQGSFIINGVERVVISQLRRMPGVYFGETIHPTGKRLISAEIIPYRGPWIEIVSDVNDMLYIKLDRQHKIFITTLLRALGYEDNSTILRLFFDVKEVDIDKAEGEALADDIKKDAHTYLARAADILDGDLIRSLKEFGITKVRVLVGENIYYLLNTIHRDREGTQKQAVEKIYFILRGVPAPDVETARRFLMDAYFSEKYFYLGPLGRKRLNERLGLNLTTRTLTPQDIIGTVRYLLRTPHEYRKIDDADHLGNRQVRRIGDLLVEQYRLGFARLVWGVQEKMAMHDVAHLTPQGLLNVRTLIKTIMAFYTTFPLCQFMDGTNPLSIVTHKRRLSKLGPGGLTRETAGIEARDVHYSHYGRICPIETPEGQNVGVINTLALYARITENGVITTPYWRVEKGVVTGKLVYLSATEEEEKLIAQALTPIDEHRKLIGPRILARRGSEYLWAHPEDIEYMEVSPKQMVGLSASLIPFLEHDDATRALMGSNMQRQAVPLLYLEDPIIATGMEEKVVRDSGVAVIAQSDGVVVRVDSNVIVIKPDGKKELEYYWLDKFDRSNQNTCYNQRPIVKPGDKVKKGDIIADGGATKNGKLALGRDVLVAFMSWRGYNFEDAIVISERLLKDDVFTSFHIEELELEVRETRLGPEEVTRDVPNVPEEPLRHLDEAGLVHVGAYVKPGDILVGKITPRGEAELSPEERLLRAVFGQKAADVKDASLYVPAGLEGVVIDVQILSRRPKPGETDLVWEKRVERLKSEIKRKYRQMREDARKYLDLSEDEYKAYVKELRAREKEELRKAMEGDELPYGILKIIKVWIGQRRNLTIGDKLSGRHGNKGTIGIILPEHDMPFLEDGTPVDVVLDPLGVPSRIT</sequence>
<name>A0A257LUD1_UNCW3</name>
<keyword evidence="2 14" id="KW-0240">DNA-directed RNA polymerase</keyword>
<feature type="domain" description="RNA polymerase Rpb2" evidence="12">
    <location>
        <begin position="397"/>
        <end position="465"/>
    </location>
</feature>
<dbReference type="InterPro" id="IPR037033">
    <property type="entry name" value="DNA-dir_RNAP_su2_hyb_sf"/>
</dbReference>
<proteinExistence type="inferred from homology"/>
<dbReference type="GO" id="GO:0032549">
    <property type="term" value="F:ribonucleoside binding"/>
    <property type="evidence" value="ECO:0007669"/>
    <property type="project" value="InterPro"/>
</dbReference>
<dbReference type="EC" id="2.7.7.6" evidence="1"/>